<proteinExistence type="predicted"/>
<evidence type="ECO:0000313" key="2">
    <source>
        <dbReference type="Proteomes" id="UP001224622"/>
    </source>
</evidence>
<gene>
    <name evidence="1" type="ORF">RDT67_14270</name>
</gene>
<evidence type="ECO:0000313" key="1">
    <source>
        <dbReference type="EMBL" id="MDQ9127595.1"/>
    </source>
</evidence>
<dbReference type="RefSeq" id="WP_161629493.1">
    <property type="nucleotide sequence ID" value="NZ_JAVGCU010000010.1"/>
</dbReference>
<dbReference type="Proteomes" id="UP001224622">
    <property type="component" value="Unassembled WGS sequence"/>
</dbReference>
<dbReference type="EMBL" id="JAVIGA010000014">
    <property type="protein sequence ID" value="MDQ9127595.1"/>
    <property type="molecule type" value="Genomic_DNA"/>
</dbReference>
<name>A0AAJ1YG10_SERFO</name>
<protein>
    <submittedName>
        <fullName evidence="1">Uncharacterized protein</fullName>
    </submittedName>
</protein>
<accession>A0AAJ1YG10</accession>
<dbReference type="AlphaFoldDB" id="A0AAJ1YG10"/>
<comment type="caution">
    <text evidence="1">The sequence shown here is derived from an EMBL/GenBank/DDBJ whole genome shotgun (WGS) entry which is preliminary data.</text>
</comment>
<reference evidence="1" key="1">
    <citation type="submission" date="2023-08" db="EMBL/GenBank/DDBJ databases">
        <title>The Comparative Genomic Analysis of Yersiniaceae from Polar Regions.</title>
        <authorList>
            <person name="Goncharov A."/>
            <person name="Aslanov B."/>
            <person name="Kolodzhieva V."/>
            <person name="Azarov D."/>
            <person name="Mochov A."/>
            <person name="Lebedeva E."/>
        </authorList>
    </citation>
    <scope>NUCLEOTIDE SEQUENCE</scope>
    <source>
        <strain evidence="1">Vf</strain>
    </source>
</reference>
<sequence length="55" mass="6157">MLSSSMAGHTAELTERYLDHPVTEPLSMDILTGDLQAAKSRQYHDDRAAKLGLWQ</sequence>
<organism evidence="1 2">
    <name type="scientific">Serratia fonticola</name>
    <dbReference type="NCBI Taxonomy" id="47917"/>
    <lineage>
        <taxon>Bacteria</taxon>
        <taxon>Pseudomonadati</taxon>
        <taxon>Pseudomonadota</taxon>
        <taxon>Gammaproteobacteria</taxon>
        <taxon>Enterobacterales</taxon>
        <taxon>Yersiniaceae</taxon>
        <taxon>Serratia</taxon>
    </lineage>
</organism>